<accession>X0TP83</accession>
<dbReference type="Gene3D" id="3.30.70.60">
    <property type="match status" value="1"/>
</dbReference>
<dbReference type="PANTHER" id="PTHR39555">
    <property type="entry name" value="FIMBRIAL ASSEMBLY PROTEIN PILO-LIKE PROTEIN-RELATED"/>
    <property type="match status" value="1"/>
</dbReference>
<dbReference type="Pfam" id="PF04350">
    <property type="entry name" value="PilO"/>
    <property type="match status" value="1"/>
</dbReference>
<dbReference type="AlphaFoldDB" id="X0TP83"/>
<name>X0TP83_9ZZZZ</name>
<gene>
    <name evidence="1" type="ORF">S01H1_32084</name>
</gene>
<sequence length="107" mass="11651">ESSSFPRQLGMSSLLRNLSVIGEACGLQILLFEPQDAISEGAYEEIPVKLKLRGSFRQVASFFHGVSNLDRVIRIQNLKITGPVNSSGVIMTETDILLTAYRILGGA</sequence>
<dbReference type="PANTHER" id="PTHR39555:SF1">
    <property type="entry name" value="TYPE IV PILUS INNER MEMBRANE COMPONENT PILO"/>
    <property type="match status" value="1"/>
</dbReference>
<feature type="non-terminal residue" evidence="1">
    <location>
        <position position="1"/>
    </location>
</feature>
<reference evidence="1" key="1">
    <citation type="journal article" date="2014" name="Front. Microbiol.">
        <title>High frequency of phylogenetically diverse reductive dehalogenase-homologous genes in deep subseafloor sedimentary metagenomes.</title>
        <authorList>
            <person name="Kawai M."/>
            <person name="Futagami T."/>
            <person name="Toyoda A."/>
            <person name="Takaki Y."/>
            <person name="Nishi S."/>
            <person name="Hori S."/>
            <person name="Arai W."/>
            <person name="Tsubouchi T."/>
            <person name="Morono Y."/>
            <person name="Uchiyama I."/>
            <person name="Ito T."/>
            <person name="Fujiyama A."/>
            <person name="Inagaki F."/>
            <person name="Takami H."/>
        </authorList>
    </citation>
    <scope>NUCLEOTIDE SEQUENCE</scope>
    <source>
        <strain evidence="1">Expedition CK06-06</strain>
    </source>
</reference>
<dbReference type="GO" id="GO:0043107">
    <property type="term" value="P:type IV pilus-dependent motility"/>
    <property type="evidence" value="ECO:0007669"/>
    <property type="project" value="InterPro"/>
</dbReference>
<protein>
    <submittedName>
        <fullName evidence="1">Uncharacterized protein</fullName>
    </submittedName>
</protein>
<dbReference type="InterPro" id="IPR007445">
    <property type="entry name" value="PilO"/>
</dbReference>
<proteinExistence type="predicted"/>
<evidence type="ECO:0000313" key="1">
    <source>
        <dbReference type="EMBL" id="GAF95373.1"/>
    </source>
</evidence>
<comment type="caution">
    <text evidence="1">The sequence shown here is derived from an EMBL/GenBank/DDBJ whole genome shotgun (WGS) entry which is preliminary data.</text>
</comment>
<organism evidence="1">
    <name type="scientific">marine sediment metagenome</name>
    <dbReference type="NCBI Taxonomy" id="412755"/>
    <lineage>
        <taxon>unclassified sequences</taxon>
        <taxon>metagenomes</taxon>
        <taxon>ecological metagenomes</taxon>
    </lineage>
</organism>
<dbReference type="EMBL" id="BARS01019843">
    <property type="protein sequence ID" value="GAF95373.1"/>
    <property type="molecule type" value="Genomic_DNA"/>
</dbReference>
<dbReference type="InterPro" id="IPR014717">
    <property type="entry name" value="Transl_elong_EF1B/ribsomal_bS6"/>
</dbReference>
<dbReference type="GO" id="GO:0043683">
    <property type="term" value="P:type IV pilus assembly"/>
    <property type="evidence" value="ECO:0007669"/>
    <property type="project" value="InterPro"/>
</dbReference>